<dbReference type="EMBL" id="VMRJ01000001">
    <property type="protein sequence ID" value="TVT43095.1"/>
    <property type="molecule type" value="Genomic_DNA"/>
</dbReference>
<organism evidence="1 2">
    <name type="scientific">Hymenobacter setariae</name>
    <dbReference type="NCBI Taxonomy" id="2594794"/>
    <lineage>
        <taxon>Bacteria</taxon>
        <taxon>Pseudomonadati</taxon>
        <taxon>Bacteroidota</taxon>
        <taxon>Cytophagia</taxon>
        <taxon>Cytophagales</taxon>
        <taxon>Hymenobacteraceae</taxon>
        <taxon>Hymenobacter</taxon>
    </lineage>
</organism>
<evidence type="ECO:0000313" key="2">
    <source>
        <dbReference type="Proteomes" id="UP000317624"/>
    </source>
</evidence>
<evidence type="ECO:0000313" key="1">
    <source>
        <dbReference type="EMBL" id="TVT43095.1"/>
    </source>
</evidence>
<reference evidence="1 2" key="1">
    <citation type="submission" date="2019-07" db="EMBL/GenBank/DDBJ databases">
        <title>Hymenobacter sp. straun FUR1 Genome sequencing and assembly.</title>
        <authorList>
            <person name="Chhetri G."/>
        </authorList>
    </citation>
    <scope>NUCLEOTIDE SEQUENCE [LARGE SCALE GENOMIC DNA]</scope>
    <source>
        <strain evidence="1 2">Fur1</strain>
    </source>
</reference>
<comment type="caution">
    <text evidence="1">The sequence shown here is derived from an EMBL/GenBank/DDBJ whole genome shotgun (WGS) entry which is preliminary data.</text>
</comment>
<sequence length="94" mass="10319">MAKLTPAAFAAWVLKHIDQDVWLTEATLARRLAGVGNCPFTAPGLFGALVRAGWLTQHPKYPQEYIMASVCWLSEKPKAPARTRCEGSQIIAHS</sequence>
<name>A0A558C2R8_9BACT</name>
<dbReference type="Proteomes" id="UP000317624">
    <property type="component" value="Unassembled WGS sequence"/>
</dbReference>
<accession>A0A558C2R8</accession>
<proteinExistence type="predicted"/>
<protein>
    <submittedName>
        <fullName evidence="1">Uncharacterized protein</fullName>
    </submittedName>
</protein>
<gene>
    <name evidence="1" type="ORF">FNT36_03110</name>
</gene>
<dbReference type="RefSeq" id="WP_144844233.1">
    <property type="nucleotide sequence ID" value="NZ_VMRJ01000001.1"/>
</dbReference>
<keyword evidence="2" id="KW-1185">Reference proteome</keyword>
<dbReference type="AlphaFoldDB" id="A0A558C2R8"/>